<sequence>MSLPHYAVDCDAVLKDSMSNKDGVWRNGKPDYTKAKKLFDAHKSKSHSPNSLEFIIQNIVKNWEKEVSHKPNPSQWETVDLANYRFSCNGGQQYTGYEVAKQGTYNALIGETAYYSSKLITFEESHLAFRRAFGEGFAWELTELYSGPPTVSFKWRHFGRMTDFFSCFNQSGKIYKADATLKMIELYGVCVAKVNEHLMIQDLEVFYDPNQLFTQLTEMCPHLSFDKIIMPSSQQAEPLLDMTTTTKLCPHLPLNKIIVPSSQQAEPLLDKKTTTKVCTII</sequence>
<keyword evidence="3" id="KW-1185">Reference proteome</keyword>
<proteinExistence type="predicted"/>
<name>A0A814I4R4_9BILA</name>
<dbReference type="InterPro" id="IPR032710">
    <property type="entry name" value="NTF2-like_dom_sf"/>
</dbReference>
<dbReference type="PANTHER" id="PTHR31723:SF10">
    <property type="entry name" value="PATHOGEN-RELATED PROTEIN"/>
    <property type="match status" value="1"/>
</dbReference>
<evidence type="ECO:0008006" key="4">
    <source>
        <dbReference type="Google" id="ProtNLM"/>
    </source>
</evidence>
<dbReference type="EMBL" id="CAJNOQ010003573">
    <property type="protein sequence ID" value="CAF1019093.1"/>
    <property type="molecule type" value="Genomic_DNA"/>
</dbReference>
<dbReference type="Proteomes" id="UP000681722">
    <property type="component" value="Unassembled WGS sequence"/>
</dbReference>
<dbReference type="OrthoDB" id="65445at2759"/>
<accession>A0A814I4R4</accession>
<dbReference type="EMBL" id="CAJOBC010003573">
    <property type="protein sequence ID" value="CAF3790612.1"/>
    <property type="molecule type" value="Genomic_DNA"/>
</dbReference>
<dbReference type="Proteomes" id="UP000663829">
    <property type="component" value="Unassembled WGS sequence"/>
</dbReference>
<comment type="caution">
    <text evidence="1">The sequence shown here is derived from an EMBL/GenBank/DDBJ whole genome shotgun (WGS) entry which is preliminary data.</text>
</comment>
<protein>
    <recommendedName>
        <fullName evidence="4">Pathogen-related protein</fullName>
    </recommendedName>
</protein>
<dbReference type="SUPFAM" id="SSF54427">
    <property type="entry name" value="NTF2-like"/>
    <property type="match status" value="1"/>
</dbReference>
<gene>
    <name evidence="1" type="ORF">GPM918_LOCUS14682</name>
    <name evidence="2" type="ORF">SRO942_LOCUS14682</name>
</gene>
<reference evidence="1" key="1">
    <citation type="submission" date="2021-02" db="EMBL/GenBank/DDBJ databases">
        <authorList>
            <person name="Nowell W R."/>
        </authorList>
    </citation>
    <scope>NUCLEOTIDE SEQUENCE</scope>
</reference>
<evidence type="ECO:0000313" key="1">
    <source>
        <dbReference type="EMBL" id="CAF1019093.1"/>
    </source>
</evidence>
<dbReference type="AlphaFoldDB" id="A0A814I4R4"/>
<evidence type="ECO:0000313" key="2">
    <source>
        <dbReference type="EMBL" id="CAF3790612.1"/>
    </source>
</evidence>
<dbReference type="PANTHER" id="PTHR31723">
    <property type="entry name" value="PATHOGENESIS-RELATED FAMILY PROTEIN"/>
    <property type="match status" value="1"/>
</dbReference>
<organism evidence="1 3">
    <name type="scientific">Didymodactylos carnosus</name>
    <dbReference type="NCBI Taxonomy" id="1234261"/>
    <lineage>
        <taxon>Eukaryota</taxon>
        <taxon>Metazoa</taxon>
        <taxon>Spiralia</taxon>
        <taxon>Gnathifera</taxon>
        <taxon>Rotifera</taxon>
        <taxon>Eurotatoria</taxon>
        <taxon>Bdelloidea</taxon>
        <taxon>Philodinida</taxon>
        <taxon>Philodinidae</taxon>
        <taxon>Didymodactylos</taxon>
    </lineage>
</organism>
<evidence type="ECO:0000313" key="3">
    <source>
        <dbReference type="Proteomes" id="UP000663829"/>
    </source>
</evidence>
<dbReference type="InterPro" id="IPR053218">
    <property type="entry name" value="Pathogen-related_defense"/>
</dbReference>